<dbReference type="InterPro" id="IPR011707">
    <property type="entry name" value="Cu-oxidase-like_N"/>
</dbReference>
<sequence>FNHTSPKLEFFIQELPILPIAKPIKSKNGDHEPLYNMSLDLITHKFHPHLPETTMYGFNGIHPGPTIEAQTGKPVKVDWVNNLPKKHLLEFAIDPTLDHVAQVPEVRNTIHLHGAHVLNTSDGLPGSWEPTTMWYHDHALGITRLNVYAGLAGFYLLRTPGLDEELGLPTGKFEIPLVLQDKFFNENGSLFYPTTGHGAAPIWVSDMEADTPVVNGVVAPYLKVQPRKYRFRILNAANYREWNLYFKEDNLNFTQIGADGGFLPKPVVVREVPLGVSERADVIVDFTQFKNKSVFLRNNAPRHESDFQLPKILRFDVLSHVKSKDRTSIPPELPVPPFPECIHRIRTMTLTEPNEVYLVNNRLFEGPVDI</sequence>
<evidence type="ECO:0000259" key="4">
    <source>
        <dbReference type="Pfam" id="PF07732"/>
    </source>
</evidence>
<keyword evidence="2" id="KW-0186">Copper</keyword>
<feature type="non-terminal residue" evidence="5">
    <location>
        <position position="1"/>
    </location>
</feature>
<evidence type="ECO:0000256" key="2">
    <source>
        <dbReference type="ARBA" id="ARBA00023008"/>
    </source>
</evidence>
<organism evidence="5 6">
    <name type="scientific">Bifiguratus adelaidae</name>
    <dbReference type="NCBI Taxonomy" id="1938954"/>
    <lineage>
        <taxon>Eukaryota</taxon>
        <taxon>Fungi</taxon>
        <taxon>Fungi incertae sedis</taxon>
        <taxon>Mucoromycota</taxon>
        <taxon>Mucoromycotina</taxon>
        <taxon>Endogonomycetes</taxon>
        <taxon>Endogonales</taxon>
        <taxon>Endogonales incertae sedis</taxon>
        <taxon>Bifiguratus</taxon>
    </lineage>
</organism>
<dbReference type="Pfam" id="PF07732">
    <property type="entry name" value="Cu-oxidase_3"/>
    <property type="match status" value="1"/>
</dbReference>
<dbReference type="CDD" id="cd13868">
    <property type="entry name" value="CuRO_2_CotA_like"/>
    <property type="match status" value="1"/>
</dbReference>
<dbReference type="InterPro" id="IPR001117">
    <property type="entry name" value="Cu-oxidase_2nd"/>
</dbReference>
<dbReference type="OrthoDB" id="262547at2759"/>
<dbReference type="Gene3D" id="2.60.40.420">
    <property type="entry name" value="Cupredoxins - blue copper proteins"/>
    <property type="match status" value="3"/>
</dbReference>
<feature type="domain" description="Plastocyanin-like" evidence="3">
    <location>
        <begin position="206"/>
        <end position="295"/>
    </location>
</feature>
<dbReference type="InterPro" id="IPR008972">
    <property type="entry name" value="Cupredoxin"/>
</dbReference>
<evidence type="ECO:0000259" key="3">
    <source>
        <dbReference type="Pfam" id="PF00394"/>
    </source>
</evidence>
<evidence type="ECO:0000313" key="5">
    <source>
        <dbReference type="EMBL" id="OZJ01353.1"/>
    </source>
</evidence>
<dbReference type="SUPFAM" id="SSF49503">
    <property type="entry name" value="Cupredoxins"/>
    <property type="match status" value="2"/>
</dbReference>
<proteinExistence type="inferred from homology"/>
<dbReference type="PANTHER" id="PTHR48267">
    <property type="entry name" value="CUPREDOXIN SUPERFAMILY PROTEIN"/>
    <property type="match status" value="1"/>
</dbReference>
<evidence type="ECO:0000256" key="1">
    <source>
        <dbReference type="ARBA" id="ARBA00010609"/>
    </source>
</evidence>
<dbReference type="AlphaFoldDB" id="A0A261XSR2"/>
<name>A0A261XSR2_9FUNG</name>
<feature type="non-terminal residue" evidence="5">
    <location>
        <position position="370"/>
    </location>
</feature>
<evidence type="ECO:0008006" key="7">
    <source>
        <dbReference type="Google" id="ProtNLM"/>
    </source>
</evidence>
<dbReference type="EMBL" id="MVBO01000473">
    <property type="protein sequence ID" value="OZJ01353.1"/>
    <property type="molecule type" value="Genomic_DNA"/>
</dbReference>
<protein>
    <recommendedName>
        <fullName evidence="7">Plastocyanin-like domain-containing protein</fullName>
    </recommendedName>
</protein>
<accession>A0A261XSR2</accession>
<comment type="caution">
    <text evidence="5">The sequence shown here is derived from an EMBL/GenBank/DDBJ whole genome shotgun (WGS) entry which is preliminary data.</text>
</comment>
<evidence type="ECO:0000313" key="6">
    <source>
        <dbReference type="Proteomes" id="UP000242875"/>
    </source>
</evidence>
<comment type="similarity">
    <text evidence="1">Belongs to the multicopper oxidase family.</text>
</comment>
<dbReference type="PANTHER" id="PTHR48267:SF1">
    <property type="entry name" value="BILIRUBIN OXIDASE"/>
    <property type="match status" value="1"/>
</dbReference>
<feature type="domain" description="Plastocyanin-like" evidence="4">
    <location>
        <begin position="52"/>
        <end position="89"/>
    </location>
</feature>
<dbReference type="Proteomes" id="UP000242875">
    <property type="component" value="Unassembled WGS sequence"/>
</dbReference>
<dbReference type="InterPro" id="IPR045087">
    <property type="entry name" value="Cu-oxidase_fam"/>
</dbReference>
<reference evidence="5 6" key="1">
    <citation type="journal article" date="2017" name="Mycologia">
        <title>Bifiguratus adelaidae, gen. et sp. nov., a new member of Mucoromycotina in endophytic and soil-dwelling habitats.</title>
        <authorList>
            <person name="Torres-Cruz T.J."/>
            <person name="Billingsley Tobias T.L."/>
            <person name="Almatruk M."/>
            <person name="Hesse C."/>
            <person name="Kuske C.R."/>
            <person name="Desiro A."/>
            <person name="Benucci G.M."/>
            <person name="Bonito G."/>
            <person name="Stajich J.E."/>
            <person name="Dunlap C."/>
            <person name="Arnold A.E."/>
            <person name="Porras-Alfaro A."/>
        </authorList>
    </citation>
    <scope>NUCLEOTIDE SEQUENCE [LARGE SCALE GENOMIC DNA]</scope>
    <source>
        <strain evidence="5 6">AZ0501</strain>
    </source>
</reference>
<gene>
    <name evidence="5" type="ORF">BZG36_05731</name>
</gene>
<dbReference type="Pfam" id="PF00394">
    <property type="entry name" value="Cu-oxidase"/>
    <property type="match status" value="1"/>
</dbReference>
<keyword evidence="6" id="KW-1185">Reference proteome</keyword>
<dbReference type="GO" id="GO:0005507">
    <property type="term" value="F:copper ion binding"/>
    <property type="evidence" value="ECO:0007669"/>
    <property type="project" value="InterPro"/>
</dbReference>
<dbReference type="CDD" id="cd13844">
    <property type="entry name" value="CuRO_1_BOD_CotA_like"/>
    <property type="match status" value="1"/>
</dbReference>